<evidence type="ECO:0000313" key="3">
    <source>
        <dbReference type="Proteomes" id="UP000594638"/>
    </source>
</evidence>
<dbReference type="EMBL" id="CACTIH010009150">
    <property type="protein sequence ID" value="CAA3026114.1"/>
    <property type="molecule type" value="Genomic_DNA"/>
</dbReference>
<dbReference type="PANTHER" id="PTHR31460:SF3">
    <property type="entry name" value="MESOCENTIN"/>
    <property type="match status" value="1"/>
</dbReference>
<sequence>MGSNFQFSSIGFFSKAPSKYNTESNPTLISNQTLSGNISQILQHRNNRIMFNPILVFLVFIVLVCPTSCRKHHVINFRWHNLYPESFIWDPQSEHFVLGSLRQRTLLSVSDAGVTSYLLSDTSLPPNSSFLGLALDRRHHRILAVVHRFSTPTTPAFNALASYHLSTFHQLFLTPLPPTPLHSTVVANDVAVDFSGNAYVTDSANDVIYKLNIEGQASILSKSQAFKFHPVDRNVPYHNCGLNGVVHNSKGYLLVIQSNTGKLFKVNDDDGTAREVILNRDLTAADGIAVRSDGVVVVVSQYKLYFIKSDDNWSEGVVFDETALEEERQASAVVVGANDRVYALYGHVDEGVMGNTEREEFSIVEVESENESKGENVWIFVLIGLGLVYFLFWRFQMRQLVQNMNKKTA</sequence>
<dbReference type="Gene3D" id="2.120.10.30">
    <property type="entry name" value="TolB, C-terminal domain"/>
    <property type="match status" value="1"/>
</dbReference>
<gene>
    <name evidence="2" type="ORF">OLEA9_A008275</name>
</gene>
<keyword evidence="1" id="KW-0812">Transmembrane</keyword>
<dbReference type="SUPFAM" id="SSF101898">
    <property type="entry name" value="NHL repeat"/>
    <property type="match status" value="1"/>
</dbReference>
<dbReference type="Proteomes" id="UP000594638">
    <property type="component" value="Unassembled WGS sequence"/>
</dbReference>
<keyword evidence="1" id="KW-1133">Transmembrane helix</keyword>
<comment type="caution">
    <text evidence="2">The sequence shown here is derived from an EMBL/GenBank/DDBJ whole genome shotgun (WGS) entry which is preliminary data.</text>
</comment>
<reference evidence="2 3" key="1">
    <citation type="submission" date="2019-12" db="EMBL/GenBank/DDBJ databases">
        <authorList>
            <person name="Alioto T."/>
            <person name="Alioto T."/>
            <person name="Gomez Garrido J."/>
        </authorList>
    </citation>
    <scope>NUCLEOTIDE SEQUENCE [LARGE SCALE GENOMIC DNA]</scope>
</reference>
<evidence type="ECO:0000256" key="1">
    <source>
        <dbReference type="SAM" id="Phobius"/>
    </source>
</evidence>
<dbReference type="InterPro" id="IPR053224">
    <property type="entry name" value="Sensory_adhesion_molecule"/>
</dbReference>
<keyword evidence="1" id="KW-0472">Membrane</keyword>
<proteinExistence type="predicted"/>
<dbReference type="GO" id="GO:0005783">
    <property type="term" value="C:endoplasmic reticulum"/>
    <property type="evidence" value="ECO:0007669"/>
    <property type="project" value="TreeGrafter"/>
</dbReference>
<protein>
    <submittedName>
        <fullName evidence="2">Uncharacterized protein LOC111369341</fullName>
    </submittedName>
</protein>
<accession>A0A8S0V3T3</accession>
<organism evidence="2 3">
    <name type="scientific">Olea europaea subsp. europaea</name>
    <dbReference type="NCBI Taxonomy" id="158383"/>
    <lineage>
        <taxon>Eukaryota</taxon>
        <taxon>Viridiplantae</taxon>
        <taxon>Streptophyta</taxon>
        <taxon>Embryophyta</taxon>
        <taxon>Tracheophyta</taxon>
        <taxon>Spermatophyta</taxon>
        <taxon>Magnoliopsida</taxon>
        <taxon>eudicotyledons</taxon>
        <taxon>Gunneridae</taxon>
        <taxon>Pentapetalae</taxon>
        <taxon>asterids</taxon>
        <taxon>lamiids</taxon>
        <taxon>Lamiales</taxon>
        <taxon>Oleaceae</taxon>
        <taxon>Oleeae</taxon>
        <taxon>Olea</taxon>
    </lineage>
</organism>
<dbReference type="PANTHER" id="PTHR31460">
    <property type="match status" value="1"/>
</dbReference>
<keyword evidence="3" id="KW-1185">Reference proteome</keyword>
<evidence type="ECO:0000313" key="2">
    <source>
        <dbReference type="EMBL" id="CAA3026114.1"/>
    </source>
</evidence>
<dbReference type="Gramene" id="OE9A008275T1">
    <property type="protein sequence ID" value="OE9A008275C1"/>
    <property type="gene ID" value="OE9A008275"/>
</dbReference>
<name>A0A8S0V3T3_OLEEU</name>
<feature type="transmembrane region" description="Helical" evidence="1">
    <location>
        <begin position="377"/>
        <end position="395"/>
    </location>
</feature>
<dbReference type="InterPro" id="IPR011042">
    <property type="entry name" value="6-blade_b-propeller_TolB-like"/>
</dbReference>
<dbReference type="AlphaFoldDB" id="A0A8S0V3T3"/>
<dbReference type="OrthoDB" id="1885092at2759"/>